<organism evidence="2 3">
    <name type="scientific">Methyloligella halotolerans</name>
    <dbReference type="NCBI Taxonomy" id="1177755"/>
    <lineage>
        <taxon>Bacteria</taxon>
        <taxon>Pseudomonadati</taxon>
        <taxon>Pseudomonadota</taxon>
        <taxon>Alphaproteobacteria</taxon>
        <taxon>Hyphomicrobiales</taxon>
        <taxon>Hyphomicrobiaceae</taxon>
        <taxon>Methyloligella</taxon>
    </lineage>
</organism>
<feature type="domain" description="SCP" evidence="1">
    <location>
        <begin position="58"/>
        <end position="169"/>
    </location>
</feature>
<evidence type="ECO:0000259" key="1">
    <source>
        <dbReference type="Pfam" id="PF00188"/>
    </source>
</evidence>
<dbReference type="PATRIC" id="fig|1177755.3.peg.2944"/>
<proteinExistence type="predicted"/>
<comment type="caution">
    <text evidence="2">The sequence shown here is derived from an EMBL/GenBank/DDBJ whole genome shotgun (WGS) entry which is preliminary data.</text>
</comment>
<dbReference type="Pfam" id="PF00188">
    <property type="entry name" value="CAP"/>
    <property type="match status" value="1"/>
</dbReference>
<sequence length="188" mass="20609">MMRLRSVIRFRLAALSLFPIFLLPALLAGCAELPTVKEVRPGTPLEKAPVLDAAKARDAINAYRETKGLKPLAVNAQLNQAAQIQAEDLAKRDLLDHDGSDGSTPSDRVKRTGYVAGLTGENIAAGQKTWEEVLQGWKDSPPHNRNLLLPDATEMGIAVAFDRETHFRSFWALVLAAPLTAENKSNWE</sequence>
<dbReference type="AlphaFoldDB" id="A0A1E2RVM9"/>
<reference evidence="2 3" key="1">
    <citation type="submission" date="2016-07" db="EMBL/GenBank/DDBJ databases">
        <title>Draft genome sequence of Methyloligella halotolerans C2T (VKM B-2706T=CCUG 61687T=DSM 25045T), a halotolerant polyhydroxybutyrate accumulating methylotroph.</title>
        <authorList>
            <person name="Vasilenko O.V."/>
            <person name="Doronina N.V."/>
            <person name="Poroshina M.N."/>
            <person name="Tarlachkov S.V."/>
            <person name="Trotsenko Y.A."/>
        </authorList>
    </citation>
    <scope>NUCLEOTIDE SEQUENCE [LARGE SCALE GENOMIC DNA]</scope>
    <source>
        <strain evidence="2 3">VKM B-2706</strain>
    </source>
</reference>
<evidence type="ECO:0000313" key="3">
    <source>
        <dbReference type="Proteomes" id="UP000095087"/>
    </source>
</evidence>
<dbReference type="SUPFAM" id="SSF55797">
    <property type="entry name" value="PR-1-like"/>
    <property type="match status" value="1"/>
</dbReference>
<dbReference type="EMBL" id="MASI01000009">
    <property type="protein sequence ID" value="ODA66273.1"/>
    <property type="molecule type" value="Genomic_DNA"/>
</dbReference>
<gene>
    <name evidence="2" type="ORF">A7A08_02920</name>
</gene>
<dbReference type="Gene3D" id="3.40.33.10">
    <property type="entry name" value="CAP"/>
    <property type="match status" value="1"/>
</dbReference>
<dbReference type="CDD" id="cd05379">
    <property type="entry name" value="CAP_bacterial"/>
    <property type="match status" value="1"/>
</dbReference>
<dbReference type="InterPro" id="IPR035940">
    <property type="entry name" value="CAP_sf"/>
</dbReference>
<dbReference type="STRING" id="1177755.A7A08_02920"/>
<dbReference type="Proteomes" id="UP000095087">
    <property type="component" value="Unassembled WGS sequence"/>
</dbReference>
<accession>A0A1E2RVM9</accession>
<dbReference type="PROSITE" id="PS51257">
    <property type="entry name" value="PROKAR_LIPOPROTEIN"/>
    <property type="match status" value="1"/>
</dbReference>
<dbReference type="InterPro" id="IPR014044">
    <property type="entry name" value="CAP_dom"/>
</dbReference>
<dbReference type="PANTHER" id="PTHR31157:SF1">
    <property type="entry name" value="SCP DOMAIN-CONTAINING PROTEIN"/>
    <property type="match status" value="1"/>
</dbReference>
<dbReference type="OrthoDB" id="9811255at2"/>
<name>A0A1E2RVM9_9HYPH</name>
<dbReference type="RefSeq" id="WP_083226805.1">
    <property type="nucleotide sequence ID" value="NZ_MASI01000009.1"/>
</dbReference>
<evidence type="ECO:0000313" key="2">
    <source>
        <dbReference type="EMBL" id="ODA66273.1"/>
    </source>
</evidence>
<keyword evidence="3" id="KW-1185">Reference proteome</keyword>
<dbReference type="PANTHER" id="PTHR31157">
    <property type="entry name" value="SCP DOMAIN-CONTAINING PROTEIN"/>
    <property type="match status" value="1"/>
</dbReference>
<protein>
    <submittedName>
        <fullName evidence="2">Cysteine-rich secretory protein family protein</fullName>
    </submittedName>
</protein>